<organism evidence="1 2">
    <name type="scientific">Gadus morhua</name>
    <name type="common">Atlantic cod</name>
    <dbReference type="NCBI Taxonomy" id="8049"/>
    <lineage>
        <taxon>Eukaryota</taxon>
        <taxon>Metazoa</taxon>
        <taxon>Chordata</taxon>
        <taxon>Craniata</taxon>
        <taxon>Vertebrata</taxon>
        <taxon>Euteleostomi</taxon>
        <taxon>Actinopterygii</taxon>
        <taxon>Neopterygii</taxon>
        <taxon>Teleostei</taxon>
        <taxon>Neoteleostei</taxon>
        <taxon>Acanthomorphata</taxon>
        <taxon>Zeiogadaria</taxon>
        <taxon>Gadariae</taxon>
        <taxon>Gadiformes</taxon>
        <taxon>Gadoidei</taxon>
        <taxon>Gadidae</taxon>
        <taxon>Gadus</taxon>
    </lineage>
</organism>
<dbReference type="GeneTree" id="ENSGT01030000240227"/>
<sequence>YGSHGSTGSAGSDVGTGVNYSLFSPWFFTACLPPVVSLFTACGQPVYPCGQPVYPLWSACLPPGYLQPVYCLPFTPCCQPVYPLVRNSPFTPCCQPVYPLVRNSPFTPCCQPVYPLWSACLPPGSLKPGGDSSSSMNS</sequence>
<evidence type="ECO:0000313" key="1">
    <source>
        <dbReference type="Ensembl" id="ENSGMOP00000052412.1"/>
    </source>
</evidence>
<accession>A0A8C5FPV1</accession>
<dbReference type="AlphaFoldDB" id="A0A8C5FPV1"/>
<evidence type="ECO:0000313" key="2">
    <source>
        <dbReference type="Proteomes" id="UP000694546"/>
    </source>
</evidence>
<reference evidence="1" key="2">
    <citation type="submission" date="2025-09" db="UniProtKB">
        <authorList>
            <consortium name="Ensembl"/>
        </authorList>
    </citation>
    <scope>IDENTIFICATION</scope>
</reference>
<proteinExistence type="predicted"/>
<keyword evidence="2" id="KW-1185">Reference proteome</keyword>
<name>A0A8C5FPV1_GADMO</name>
<reference evidence="1" key="1">
    <citation type="submission" date="2025-08" db="UniProtKB">
        <authorList>
            <consortium name="Ensembl"/>
        </authorList>
    </citation>
    <scope>IDENTIFICATION</scope>
</reference>
<dbReference type="Ensembl" id="ENSGMOT00000045704.1">
    <property type="protein sequence ID" value="ENSGMOP00000052412.1"/>
    <property type="gene ID" value="ENSGMOG00000027181.1"/>
</dbReference>
<dbReference type="Proteomes" id="UP000694546">
    <property type="component" value="Chromosome 22"/>
</dbReference>
<protein>
    <submittedName>
        <fullName evidence="1">Uncharacterized protein</fullName>
    </submittedName>
</protein>